<dbReference type="Gene3D" id="3.40.30.10">
    <property type="entry name" value="Glutaredoxin"/>
    <property type="match status" value="2"/>
</dbReference>
<evidence type="ECO:0000259" key="2">
    <source>
        <dbReference type="Pfam" id="PF13098"/>
    </source>
</evidence>
<keyword evidence="5" id="KW-1185">Reference proteome</keyword>
<evidence type="ECO:0000256" key="1">
    <source>
        <dbReference type="ARBA" id="ARBA00022729"/>
    </source>
</evidence>
<name>A0A347UBX3_9BACT</name>
<accession>A0A347UBX3</accession>
<dbReference type="KEGG" id="aell:AELL_2747"/>
<evidence type="ECO:0000313" key="3">
    <source>
        <dbReference type="EMBL" id="AXX96351.1"/>
    </source>
</evidence>
<reference evidence="4 6" key="1">
    <citation type="submission" date="2017-09" db="EMBL/GenBank/DDBJ databases">
        <title>Genomics of the genus Arcobacter.</title>
        <authorList>
            <person name="Perez-Cataluna A."/>
            <person name="Figueras M.J."/>
            <person name="Salas-Masso N."/>
        </authorList>
    </citation>
    <scope>NUCLEOTIDE SEQUENCE [LARGE SCALE GENOMIC DNA]</scope>
    <source>
        <strain evidence="4 6">CECT 7837</strain>
    </source>
</reference>
<dbReference type="InterPro" id="IPR036249">
    <property type="entry name" value="Thioredoxin-like_sf"/>
</dbReference>
<proteinExistence type="predicted"/>
<dbReference type="EMBL" id="NXIG01000003">
    <property type="protein sequence ID" value="RXI31810.1"/>
    <property type="molecule type" value="Genomic_DNA"/>
</dbReference>
<evidence type="ECO:0000313" key="5">
    <source>
        <dbReference type="Proteomes" id="UP000262582"/>
    </source>
</evidence>
<dbReference type="Proteomes" id="UP000262582">
    <property type="component" value="Chromosome"/>
</dbReference>
<dbReference type="SUPFAM" id="SSF52833">
    <property type="entry name" value="Thioredoxin-like"/>
    <property type="match status" value="1"/>
</dbReference>
<dbReference type="RefSeq" id="WP_118918486.1">
    <property type="nucleotide sequence ID" value="NZ_CP032097.1"/>
</dbReference>
<dbReference type="PANTHER" id="PTHR15337:SF11">
    <property type="entry name" value="THIOREDOXIN DOMAIN-CONTAINING PROTEIN"/>
    <property type="match status" value="1"/>
</dbReference>
<protein>
    <submittedName>
        <fullName evidence="3 4">Thioredoxin</fullName>
    </submittedName>
</protein>
<sequence>MKVSFKRVIILLFISVFFNMSINAQEGKIVGGSMHEIPSWFKESFLDINEDIEEAKSKNRHYMIFLDLEGCPYCAKMLKENFIKENKTSEFIKKYFDVIELNVKGSREVTWIDDTTLTEKELATKLEIQYSPTILFFNENKEIVVRVNGYRSPSDFKYILEYVQGEHYKNMSLTEYVNKIEKQTLYTFKENKMFKNINDLSKITSPLAVIFEDGSCTQCDYFNDKVLKNKDVINEFKKFTVVRLDANSTKEIIDVDGNKTTPKEWAQKINLDYRPGVLLYDNKKLISTIDALLYSFHFKEVLRYVSGKFYEKYPKSYLDYLKVRQDELLKQGINIDLAE</sequence>
<dbReference type="Pfam" id="PF13098">
    <property type="entry name" value="Thioredoxin_2"/>
    <property type="match status" value="2"/>
</dbReference>
<dbReference type="EMBL" id="CP032097">
    <property type="protein sequence ID" value="AXX96351.1"/>
    <property type="molecule type" value="Genomic_DNA"/>
</dbReference>
<keyword evidence="1" id="KW-0732">Signal</keyword>
<dbReference type="Proteomes" id="UP000290588">
    <property type="component" value="Unassembled WGS sequence"/>
</dbReference>
<organism evidence="4 6">
    <name type="scientific">Arcobacter ellisii</name>
    <dbReference type="NCBI Taxonomy" id="913109"/>
    <lineage>
        <taxon>Bacteria</taxon>
        <taxon>Pseudomonadati</taxon>
        <taxon>Campylobacterota</taxon>
        <taxon>Epsilonproteobacteria</taxon>
        <taxon>Campylobacterales</taxon>
        <taxon>Arcobacteraceae</taxon>
        <taxon>Arcobacter</taxon>
    </lineage>
</organism>
<reference evidence="3 5" key="2">
    <citation type="submission" date="2018-08" db="EMBL/GenBank/DDBJ databases">
        <title>Complete genome of the Arcobacter ellisii type strain LMG 26155.</title>
        <authorList>
            <person name="Miller W.G."/>
            <person name="Yee E."/>
            <person name="Bono J.L."/>
        </authorList>
    </citation>
    <scope>NUCLEOTIDE SEQUENCE [LARGE SCALE GENOMIC DNA]</scope>
    <source>
        <strain evidence="3 5">LMG 26155</strain>
    </source>
</reference>
<evidence type="ECO:0000313" key="4">
    <source>
        <dbReference type="EMBL" id="RXI31810.1"/>
    </source>
</evidence>
<dbReference type="OrthoDB" id="9811036at2"/>
<dbReference type="PANTHER" id="PTHR15337">
    <property type="entry name" value="ANTERIOR GRADIENT PROTEIN-RELATED"/>
    <property type="match status" value="1"/>
</dbReference>
<dbReference type="AlphaFoldDB" id="A0A347UBX3"/>
<feature type="domain" description="Thioredoxin-like fold" evidence="2">
    <location>
        <begin position="205"/>
        <end position="287"/>
    </location>
</feature>
<gene>
    <name evidence="3" type="ORF">AELL_2747</name>
    <name evidence="4" type="ORF">CP962_03245</name>
</gene>
<dbReference type="InterPro" id="IPR051099">
    <property type="entry name" value="AGR/TXD"/>
</dbReference>
<dbReference type="InterPro" id="IPR012336">
    <property type="entry name" value="Thioredoxin-like_fold"/>
</dbReference>
<evidence type="ECO:0000313" key="6">
    <source>
        <dbReference type="Proteomes" id="UP000290588"/>
    </source>
</evidence>
<feature type="domain" description="Thioredoxin-like fold" evidence="2">
    <location>
        <begin position="55"/>
        <end position="159"/>
    </location>
</feature>